<dbReference type="HOGENOM" id="CLU_345649_0_0_1"/>
<protein>
    <submittedName>
        <fullName evidence="1">Uncharacterized protein</fullName>
    </submittedName>
</protein>
<evidence type="ECO:0000313" key="2">
    <source>
        <dbReference type="Proteomes" id="UP000009168"/>
    </source>
</evidence>
<keyword evidence="2" id="KW-1185">Reference proteome</keyword>
<dbReference type="Proteomes" id="UP000009168">
    <property type="component" value="Unassembled WGS sequence"/>
</dbReference>
<sequence length="267" mass="31692">MWYVSYKKQIKTQRSNFTQKEVQFIHQPHLSLKQSQIQGIYLHHFIYLLKREQPYDSKLSTQDDPYKNEILKLKNTQQPEIIGQRNYLKKQEPISQIFSVHFQQNKSNNNPLIIAKEDSQLELSKHIFKWLSTHLTNRTPFVDRKTKSTFRKDKRYQGINMHLENRIQKKSISTIEFSNLLRECKIIELTKDIQFNPIRQQLCIKLLLKRGQRKRSHTWTTSMPDKGDNMQCAMKVVQVSITHPLSQTSKNAKRGKGSTEILKFHSI</sequence>
<reference evidence="2" key="1">
    <citation type="journal article" date="2006" name="PLoS Biol.">
        <title>Macronuclear genome sequence of the ciliate Tetrahymena thermophila, a model eukaryote.</title>
        <authorList>
            <person name="Eisen J.A."/>
            <person name="Coyne R.S."/>
            <person name="Wu M."/>
            <person name="Wu D."/>
            <person name="Thiagarajan M."/>
            <person name="Wortman J.R."/>
            <person name="Badger J.H."/>
            <person name="Ren Q."/>
            <person name="Amedeo P."/>
            <person name="Jones K.M."/>
            <person name="Tallon L.J."/>
            <person name="Delcher A.L."/>
            <person name="Salzberg S.L."/>
            <person name="Silva J.C."/>
            <person name="Haas B.J."/>
            <person name="Majoros W.H."/>
            <person name="Farzad M."/>
            <person name="Carlton J.M."/>
            <person name="Smith R.K. Jr."/>
            <person name="Garg J."/>
            <person name="Pearlman R.E."/>
            <person name="Karrer K.M."/>
            <person name="Sun L."/>
            <person name="Manning G."/>
            <person name="Elde N.C."/>
            <person name="Turkewitz A.P."/>
            <person name="Asai D.J."/>
            <person name="Wilkes D.E."/>
            <person name="Wang Y."/>
            <person name="Cai H."/>
            <person name="Collins K."/>
            <person name="Stewart B.A."/>
            <person name="Lee S.R."/>
            <person name="Wilamowska K."/>
            <person name="Weinberg Z."/>
            <person name="Ruzzo W.L."/>
            <person name="Wloga D."/>
            <person name="Gaertig J."/>
            <person name="Frankel J."/>
            <person name="Tsao C.-C."/>
            <person name="Gorovsky M.A."/>
            <person name="Keeling P.J."/>
            <person name="Waller R.F."/>
            <person name="Patron N.J."/>
            <person name="Cherry J.M."/>
            <person name="Stover N.A."/>
            <person name="Krieger C.J."/>
            <person name="del Toro C."/>
            <person name="Ryder H.F."/>
            <person name="Williamson S.C."/>
            <person name="Barbeau R.A."/>
            <person name="Hamilton E.P."/>
            <person name="Orias E."/>
        </authorList>
    </citation>
    <scope>NUCLEOTIDE SEQUENCE [LARGE SCALE GENOMIC DNA]</scope>
    <source>
        <strain evidence="2">SB210</strain>
    </source>
</reference>
<dbReference type="RefSeq" id="XP_001008312.2">
    <property type="nucleotide sequence ID" value="XM_001008312.2"/>
</dbReference>
<accession>Q22RQ5</accession>
<gene>
    <name evidence="1" type="ORF">TTHERM_00013330</name>
</gene>
<dbReference type="InParanoid" id="Q22RQ5"/>
<name>Q22RQ5_TETTS</name>
<dbReference type="GeneID" id="7823212"/>
<dbReference type="AlphaFoldDB" id="Q22RQ5"/>
<organism evidence="1 2">
    <name type="scientific">Tetrahymena thermophila (strain SB210)</name>
    <dbReference type="NCBI Taxonomy" id="312017"/>
    <lineage>
        <taxon>Eukaryota</taxon>
        <taxon>Sar</taxon>
        <taxon>Alveolata</taxon>
        <taxon>Ciliophora</taxon>
        <taxon>Intramacronucleata</taxon>
        <taxon>Oligohymenophorea</taxon>
        <taxon>Hymenostomatida</taxon>
        <taxon>Tetrahymenina</taxon>
        <taxon>Tetrahymenidae</taxon>
        <taxon>Tetrahymena</taxon>
    </lineage>
</organism>
<proteinExistence type="predicted"/>
<dbReference type="EMBL" id="GG662845">
    <property type="protein sequence ID" value="EAR88067.2"/>
    <property type="molecule type" value="Genomic_DNA"/>
</dbReference>
<evidence type="ECO:0000313" key="1">
    <source>
        <dbReference type="EMBL" id="EAR88067.2"/>
    </source>
</evidence>
<dbReference type="KEGG" id="tet:TTHERM_00013330"/>